<dbReference type="InterPro" id="IPR036397">
    <property type="entry name" value="RNaseH_sf"/>
</dbReference>
<sequence>MPILEKAIQTTQIEGKPWKEQLCTFLRNYRATPHSTTYTPPFDAMFQRPMKTKLQRRSKSSKIEEGNSVLVRNKKRGKLQTPFQPTPYEVIKKKGSMITAQRGAHQVTRNSSHFKKVNVGTRLESGPQECLEYSDDDSLSNDNFTEQTSTIPSNTETEHDGEILRRSSRVRVPPRHLTDYVWTLDLYNNN</sequence>
<dbReference type="AlphaFoldDB" id="A0A6S7HRT0"/>
<dbReference type="EMBL" id="CACRXK020006064">
    <property type="protein sequence ID" value="CAB4008234.1"/>
    <property type="molecule type" value="Genomic_DNA"/>
</dbReference>
<feature type="compositionally biased region" description="Polar residues" evidence="1">
    <location>
        <begin position="140"/>
        <end position="155"/>
    </location>
</feature>
<name>A0A6S7HRT0_PARCT</name>
<comment type="caution">
    <text evidence="2">The sequence shown here is derived from an EMBL/GenBank/DDBJ whole genome shotgun (WGS) entry which is preliminary data.</text>
</comment>
<dbReference type="Proteomes" id="UP001152795">
    <property type="component" value="Unassembled WGS sequence"/>
</dbReference>
<reference evidence="2" key="1">
    <citation type="submission" date="2020-04" db="EMBL/GenBank/DDBJ databases">
        <authorList>
            <person name="Alioto T."/>
            <person name="Alioto T."/>
            <person name="Gomez Garrido J."/>
        </authorList>
    </citation>
    <scope>NUCLEOTIDE SEQUENCE</scope>
    <source>
        <strain evidence="2">A484AB</strain>
    </source>
</reference>
<evidence type="ECO:0000313" key="3">
    <source>
        <dbReference type="Proteomes" id="UP001152795"/>
    </source>
</evidence>
<evidence type="ECO:0000256" key="1">
    <source>
        <dbReference type="SAM" id="MobiDB-lite"/>
    </source>
</evidence>
<accession>A0A6S7HRT0</accession>
<keyword evidence="3" id="KW-1185">Reference proteome</keyword>
<organism evidence="2 3">
    <name type="scientific">Paramuricea clavata</name>
    <name type="common">Red gorgonian</name>
    <name type="synonym">Violescent sea-whip</name>
    <dbReference type="NCBI Taxonomy" id="317549"/>
    <lineage>
        <taxon>Eukaryota</taxon>
        <taxon>Metazoa</taxon>
        <taxon>Cnidaria</taxon>
        <taxon>Anthozoa</taxon>
        <taxon>Octocorallia</taxon>
        <taxon>Malacalcyonacea</taxon>
        <taxon>Plexauridae</taxon>
        <taxon>Paramuricea</taxon>
    </lineage>
</organism>
<dbReference type="Gene3D" id="3.30.420.10">
    <property type="entry name" value="Ribonuclease H-like superfamily/Ribonuclease H"/>
    <property type="match status" value="1"/>
</dbReference>
<dbReference type="GO" id="GO:0003676">
    <property type="term" value="F:nucleic acid binding"/>
    <property type="evidence" value="ECO:0007669"/>
    <property type="project" value="InterPro"/>
</dbReference>
<evidence type="ECO:0000313" key="2">
    <source>
        <dbReference type="EMBL" id="CAB4008234.1"/>
    </source>
</evidence>
<protein>
    <submittedName>
        <fullName evidence="2">Uncharacterized protein</fullName>
    </submittedName>
</protein>
<proteinExistence type="predicted"/>
<feature type="region of interest" description="Disordered" evidence="1">
    <location>
        <begin position="132"/>
        <end position="162"/>
    </location>
</feature>
<gene>
    <name evidence="2" type="ORF">PACLA_8A079495</name>
</gene>